<feature type="compositionally biased region" description="Basic and acidic residues" evidence="1">
    <location>
        <begin position="265"/>
        <end position="275"/>
    </location>
</feature>
<accession>A0ABW7VV28</accession>
<evidence type="ECO:0000313" key="2">
    <source>
        <dbReference type="EMBL" id="MFI2230428.1"/>
    </source>
</evidence>
<reference evidence="2 3" key="1">
    <citation type="submission" date="2024-10" db="EMBL/GenBank/DDBJ databases">
        <title>The Natural Products Discovery Center: Release of the First 8490 Sequenced Strains for Exploring Actinobacteria Biosynthetic Diversity.</title>
        <authorList>
            <person name="Kalkreuter E."/>
            <person name="Kautsar S.A."/>
            <person name="Yang D."/>
            <person name="Bader C.D."/>
            <person name="Teijaro C.N."/>
            <person name="Fluegel L."/>
            <person name="Davis C.M."/>
            <person name="Simpson J.R."/>
            <person name="Lauterbach L."/>
            <person name="Steele A.D."/>
            <person name="Gui C."/>
            <person name="Meng S."/>
            <person name="Li G."/>
            <person name="Viehrig K."/>
            <person name="Ye F."/>
            <person name="Su P."/>
            <person name="Kiefer A.F."/>
            <person name="Nichols A."/>
            <person name="Cepeda A.J."/>
            <person name="Yan W."/>
            <person name="Fan B."/>
            <person name="Jiang Y."/>
            <person name="Adhikari A."/>
            <person name="Zheng C.-J."/>
            <person name="Schuster L."/>
            <person name="Cowan T.M."/>
            <person name="Smanski M.J."/>
            <person name="Chevrette M.G."/>
            <person name="De Carvalho L.P.S."/>
            <person name="Shen B."/>
        </authorList>
    </citation>
    <scope>NUCLEOTIDE SEQUENCE [LARGE SCALE GENOMIC DNA]</scope>
    <source>
        <strain evidence="2 3">NPDC019377</strain>
    </source>
</reference>
<protein>
    <recommendedName>
        <fullName evidence="4">DUF222 domain-containing protein</fullName>
    </recommendedName>
</protein>
<comment type="caution">
    <text evidence="2">The sequence shown here is derived from an EMBL/GenBank/DDBJ whole genome shotgun (WGS) entry which is preliminary data.</text>
</comment>
<gene>
    <name evidence="2" type="ORF">ACH49Z_11300</name>
</gene>
<feature type="compositionally biased region" description="Basic and acidic residues" evidence="1">
    <location>
        <begin position="1"/>
        <end position="12"/>
    </location>
</feature>
<sequence length="275" mass="30176">MAEWNKATDSRGRPQISSPLDEQQAIAELAQWSAYMRTIPVDDRAAWAEAAGRTSGLFAAASAATEYAPGPLDRLSRRLAAASDLDAHKRPERPVHNTQIKAVARMLWIKKGRSAADMALIYALMDCLLAVRDMMAATERARTAVMASDAARQTLAEIHMRADGIDPTKPYITEKGSPPWLAQPQAAVVVDGLDSAAAQADMREAYAAWNARRLSSMEVLPYNERGQIIERTPALKGFAPAKKRDRKLSPTQEAALRQARAPKRPGREQDRGHGR</sequence>
<keyword evidence="3" id="KW-1185">Reference proteome</keyword>
<feature type="region of interest" description="Disordered" evidence="1">
    <location>
        <begin position="1"/>
        <end position="20"/>
    </location>
</feature>
<evidence type="ECO:0000313" key="3">
    <source>
        <dbReference type="Proteomes" id="UP001611494"/>
    </source>
</evidence>
<name>A0ABW7VV28_9NOCA</name>
<organism evidence="2 3">
    <name type="scientific">Nocardia testacea</name>
    <dbReference type="NCBI Taxonomy" id="248551"/>
    <lineage>
        <taxon>Bacteria</taxon>
        <taxon>Bacillati</taxon>
        <taxon>Actinomycetota</taxon>
        <taxon>Actinomycetes</taxon>
        <taxon>Mycobacteriales</taxon>
        <taxon>Nocardiaceae</taxon>
        <taxon>Nocardia</taxon>
    </lineage>
</organism>
<dbReference type="EMBL" id="JBIRYL010000001">
    <property type="protein sequence ID" value="MFI2230428.1"/>
    <property type="molecule type" value="Genomic_DNA"/>
</dbReference>
<dbReference type="Proteomes" id="UP001611494">
    <property type="component" value="Unassembled WGS sequence"/>
</dbReference>
<evidence type="ECO:0008006" key="4">
    <source>
        <dbReference type="Google" id="ProtNLM"/>
    </source>
</evidence>
<feature type="region of interest" description="Disordered" evidence="1">
    <location>
        <begin position="235"/>
        <end position="275"/>
    </location>
</feature>
<proteinExistence type="predicted"/>
<dbReference type="RefSeq" id="WP_397061819.1">
    <property type="nucleotide sequence ID" value="NZ_JBIRYL010000001.1"/>
</dbReference>
<evidence type="ECO:0000256" key="1">
    <source>
        <dbReference type="SAM" id="MobiDB-lite"/>
    </source>
</evidence>